<evidence type="ECO:0000256" key="1">
    <source>
        <dbReference type="SAM" id="MobiDB-lite"/>
    </source>
</evidence>
<dbReference type="Proteomes" id="UP000799537">
    <property type="component" value="Unassembled WGS sequence"/>
</dbReference>
<dbReference type="RefSeq" id="XP_033674282.1">
    <property type="nucleotide sequence ID" value="XM_033810920.1"/>
</dbReference>
<feature type="region of interest" description="Disordered" evidence="1">
    <location>
        <begin position="81"/>
        <end position="106"/>
    </location>
</feature>
<accession>A0A6A6D2Q7</accession>
<dbReference type="AlphaFoldDB" id="A0A6A6D2Q7"/>
<sequence>MEGRRRVLYEEFEGATSTESPANFERRRERPRVKSSPRRFSANLRRLTLHLRSHITIPNISLALSLQRRLPVCAVMTAAMATTSPPPDPASEGEGAAQTTRAPQRGLRVLQCPYPGPSTMSCVLGIGSMPVRVTESSSTRLSIRPDTLPEPIFAYAR</sequence>
<dbReference type="EMBL" id="ML993579">
    <property type="protein sequence ID" value="KAF2173393.1"/>
    <property type="molecule type" value="Genomic_DNA"/>
</dbReference>
<proteinExistence type="predicted"/>
<keyword evidence="3" id="KW-1185">Reference proteome</keyword>
<reference evidence="2" key="1">
    <citation type="journal article" date="2020" name="Stud. Mycol.">
        <title>101 Dothideomycetes genomes: a test case for predicting lifestyles and emergence of pathogens.</title>
        <authorList>
            <person name="Haridas S."/>
            <person name="Albert R."/>
            <person name="Binder M."/>
            <person name="Bloem J."/>
            <person name="Labutti K."/>
            <person name="Salamov A."/>
            <person name="Andreopoulos B."/>
            <person name="Baker S."/>
            <person name="Barry K."/>
            <person name="Bills G."/>
            <person name="Bluhm B."/>
            <person name="Cannon C."/>
            <person name="Castanera R."/>
            <person name="Culley D."/>
            <person name="Daum C."/>
            <person name="Ezra D."/>
            <person name="Gonzalez J."/>
            <person name="Henrissat B."/>
            <person name="Kuo A."/>
            <person name="Liang C."/>
            <person name="Lipzen A."/>
            <person name="Lutzoni F."/>
            <person name="Magnuson J."/>
            <person name="Mondo S."/>
            <person name="Nolan M."/>
            <person name="Ohm R."/>
            <person name="Pangilinan J."/>
            <person name="Park H.-J."/>
            <person name="Ramirez L."/>
            <person name="Alfaro M."/>
            <person name="Sun H."/>
            <person name="Tritt A."/>
            <person name="Yoshinaga Y."/>
            <person name="Zwiers L.-H."/>
            <person name="Turgeon B."/>
            <person name="Goodwin S."/>
            <person name="Spatafora J."/>
            <person name="Crous P."/>
            <person name="Grigoriev I."/>
        </authorList>
    </citation>
    <scope>NUCLEOTIDE SEQUENCE</scope>
    <source>
        <strain evidence="2">ATCC 36951</strain>
    </source>
</reference>
<name>A0A6A6D2Q7_ZASCE</name>
<dbReference type="GeneID" id="54564192"/>
<organism evidence="2 3">
    <name type="scientific">Zasmidium cellare ATCC 36951</name>
    <dbReference type="NCBI Taxonomy" id="1080233"/>
    <lineage>
        <taxon>Eukaryota</taxon>
        <taxon>Fungi</taxon>
        <taxon>Dikarya</taxon>
        <taxon>Ascomycota</taxon>
        <taxon>Pezizomycotina</taxon>
        <taxon>Dothideomycetes</taxon>
        <taxon>Dothideomycetidae</taxon>
        <taxon>Mycosphaerellales</taxon>
        <taxon>Mycosphaerellaceae</taxon>
        <taxon>Zasmidium</taxon>
    </lineage>
</organism>
<feature type="region of interest" description="Disordered" evidence="1">
    <location>
        <begin position="1"/>
        <end position="38"/>
    </location>
</feature>
<evidence type="ECO:0000313" key="3">
    <source>
        <dbReference type="Proteomes" id="UP000799537"/>
    </source>
</evidence>
<evidence type="ECO:0000313" key="2">
    <source>
        <dbReference type="EMBL" id="KAF2173393.1"/>
    </source>
</evidence>
<protein>
    <submittedName>
        <fullName evidence="2">Uncharacterized protein</fullName>
    </submittedName>
</protein>
<gene>
    <name evidence="2" type="ORF">M409DRAFT_48377</name>
</gene>